<evidence type="ECO:0000313" key="4">
    <source>
        <dbReference type="Proteomes" id="UP000256970"/>
    </source>
</evidence>
<dbReference type="InterPro" id="IPR036338">
    <property type="entry name" value="Aha1"/>
</dbReference>
<dbReference type="InterPro" id="IPR015310">
    <property type="entry name" value="AHSA1-like_N"/>
</dbReference>
<dbReference type="GO" id="GO:0001671">
    <property type="term" value="F:ATPase activator activity"/>
    <property type="evidence" value="ECO:0007669"/>
    <property type="project" value="InterPro"/>
</dbReference>
<reference evidence="3 4" key="1">
    <citation type="submission" date="2016-10" db="EMBL/GenBank/DDBJ databases">
        <authorList>
            <person name="Cai Z."/>
        </authorList>
    </citation>
    <scope>NUCLEOTIDE SEQUENCE [LARGE SCALE GENOMIC DNA]</scope>
</reference>
<dbReference type="Pfam" id="PF08327">
    <property type="entry name" value="AHSA1"/>
    <property type="match status" value="1"/>
</dbReference>
<organism evidence="3 4">
    <name type="scientific">Tetradesmus obliquus</name>
    <name type="common">Green alga</name>
    <name type="synonym">Acutodesmus obliquus</name>
    <dbReference type="NCBI Taxonomy" id="3088"/>
    <lineage>
        <taxon>Eukaryota</taxon>
        <taxon>Viridiplantae</taxon>
        <taxon>Chlorophyta</taxon>
        <taxon>core chlorophytes</taxon>
        <taxon>Chlorophyceae</taxon>
        <taxon>CS clade</taxon>
        <taxon>Sphaeropleales</taxon>
        <taxon>Scenedesmaceae</taxon>
        <taxon>Tetradesmus</taxon>
    </lineage>
</organism>
<protein>
    <recommendedName>
        <fullName evidence="2">Activator of Hsp90 ATPase AHSA1-like N-terminal domain-containing protein</fullName>
    </recommendedName>
</protein>
<dbReference type="GO" id="GO:0051087">
    <property type="term" value="F:protein-folding chaperone binding"/>
    <property type="evidence" value="ECO:0007669"/>
    <property type="project" value="InterPro"/>
</dbReference>
<dbReference type="InterPro" id="IPR023393">
    <property type="entry name" value="START-like_dom_sf"/>
</dbReference>
<comment type="similarity">
    <text evidence="1">Belongs to the AHA1 family.</text>
</comment>
<name>A0A383VZK0_TETOB</name>
<dbReference type="InterPro" id="IPR013538">
    <property type="entry name" value="ASHA1/2-like_C"/>
</dbReference>
<accession>A0A383VZK0</accession>
<evidence type="ECO:0000313" key="3">
    <source>
        <dbReference type="EMBL" id="SZX70303.1"/>
    </source>
</evidence>
<keyword evidence="4" id="KW-1185">Reference proteome</keyword>
<dbReference type="GO" id="GO:0005829">
    <property type="term" value="C:cytosol"/>
    <property type="evidence" value="ECO:0007669"/>
    <property type="project" value="TreeGrafter"/>
</dbReference>
<evidence type="ECO:0000259" key="2">
    <source>
        <dbReference type="SMART" id="SM01000"/>
    </source>
</evidence>
<dbReference type="AlphaFoldDB" id="A0A383VZK0"/>
<dbReference type="SUPFAM" id="SSF103111">
    <property type="entry name" value="Activator of Hsp90 ATPase, Aha1"/>
    <property type="match status" value="1"/>
</dbReference>
<sequence length="351" mass="37682">MAKFDESDPRWIVQAREDGTNVNQWHWSEKDCSEWSKQRLEQLLGDLTLLNGPATAKTTGLKSVEGDSILNIRKAKLIASYELAIKVRWQGTTAGGQHGSGLIELPYVADENHDEDPEVKVLLPTEDAASQQLKAEILAKGKEPIYAAIRTYVQELRSGVPGKPGNSSSSAAAAAAGSGSGAAAAAANGSAAAAAVPRPGSSGSGSAAAKKSSKRSVSMTEKFYARSQDIFECFTVQGRIQAFTQSAALVQPQPGGTFSWFNGNITGTFQELVPGQRLVMSWRFNSWEEGCLSKVEVELSEPEPGNTVLQLKHTGLPEADKFGHGDVQEQVEQGWRGQIFNRIRAVFGYGV</sequence>
<dbReference type="Pfam" id="PF09229">
    <property type="entry name" value="Aha1_N"/>
    <property type="match status" value="1"/>
</dbReference>
<dbReference type="SMART" id="SM01000">
    <property type="entry name" value="Aha1_N"/>
    <property type="match status" value="1"/>
</dbReference>
<dbReference type="Gene3D" id="3.30.530.20">
    <property type="match status" value="1"/>
</dbReference>
<dbReference type="Proteomes" id="UP000256970">
    <property type="component" value="Unassembled WGS sequence"/>
</dbReference>
<proteinExistence type="inferred from homology"/>
<feature type="domain" description="Activator of Hsp90 ATPase AHSA1-like N-terminal" evidence="2">
    <location>
        <begin position="29"/>
        <end position="158"/>
    </location>
</feature>
<dbReference type="GO" id="GO:0006457">
    <property type="term" value="P:protein folding"/>
    <property type="evidence" value="ECO:0007669"/>
    <property type="project" value="TreeGrafter"/>
</dbReference>
<dbReference type="PANTHER" id="PTHR13009">
    <property type="entry name" value="HEAT SHOCK PROTEIN 90 HSP90 CO-CHAPERONE AHA-1"/>
    <property type="match status" value="1"/>
</dbReference>
<dbReference type="SUPFAM" id="SSF55961">
    <property type="entry name" value="Bet v1-like"/>
    <property type="match status" value="1"/>
</dbReference>
<dbReference type="PANTHER" id="PTHR13009:SF8">
    <property type="entry name" value="AHA1 DOMAIN-CONTAINING PROTEIN"/>
    <property type="match status" value="1"/>
</dbReference>
<dbReference type="STRING" id="3088.A0A383VZK0"/>
<evidence type="ECO:0000256" key="1">
    <source>
        <dbReference type="ARBA" id="ARBA00006817"/>
    </source>
</evidence>
<dbReference type="EMBL" id="FNXT01000985">
    <property type="protein sequence ID" value="SZX70303.1"/>
    <property type="molecule type" value="Genomic_DNA"/>
</dbReference>
<gene>
    <name evidence="3" type="ORF">BQ4739_LOCUS10528</name>
</gene>
<dbReference type="Gene3D" id="3.15.10.20">
    <property type="entry name" value="Activator of Hsp90 ATPase Aha1, N-terminal domain"/>
    <property type="match status" value="1"/>
</dbReference>
<dbReference type="CDD" id="cd08892">
    <property type="entry name" value="SRPBCC_Aha1"/>
    <property type="match status" value="1"/>
</dbReference>